<evidence type="ECO:0000313" key="6">
    <source>
        <dbReference type="Proteomes" id="UP000215902"/>
    </source>
</evidence>
<dbReference type="PROSITE" id="PS50082">
    <property type="entry name" value="WD_REPEATS_2"/>
    <property type="match status" value="1"/>
</dbReference>
<dbReference type="PANTHER" id="PTHR15574">
    <property type="entry name" value="WD REPEAT DOMAIN-CONTAINING FAMILY"/>
    <property type="match status" value="1"/>
</dbReference>
<dbReference type="InterPro" id="IPR045151">
    <property type="entry name" value="DCAF8"/>
</dbReference>
<evidence type="ECO:0000256" key="3">
    <source>
        <dbReference type="PROSITE-ProRule" id="PRU00221"/>
    </source>
</evidence>
<dbReference type="EMBL" id="NIVC01000903">
    <property type="protein sequence ID" value="PAA75119.1"/>
    <property type="molecule type" value="Genomic_DNA"/>
</dbReference>
<feature type="region of interest" description="Disordered" evidence="4">
    <location>
        <begin position="453"/>
        <end position="476"/>
    </location>
</feature>
<gene>
    <name evidence="5" type="ORF">BOX15_Mlig006556g2</name>
</gene>
<reference evidence="5 6" key="1">
    <citation type="submission" date="2017-06" db="EMBL/GenBank/DDBJ databases">
        <title>A platform for efficient transgenesis in Macrostomum lignano, a flatworm model organism for stem cell research.</title>
        <authorList>
            <person name="Berezikov E."/>
        </authorList>
    </citation>
    <scope>NUCLEOTIDE SEQUENCE [LARGE SCALE GENOMIC DNA]</scope>
    <source>
        <strain evidence="5">DV1</strain>
        <tissue evidence="5">Whole organism</tissue>
    </source>
</reference>
<accession>A0A267FQ02</accession>
<evidence type="ECO:0000256" key="2">
    <source>
        <dbReference type="ARBA" id="ARBA00022737"/>
    </source>
</evidence>
<evidence type="ECO:0000256" key="4">
    <source>
        <dbReference type="SAM" id="MobiDB-lite"/>
    </source>
</evidence>
<dbReference type="Pfam" id="PF00400">
    <property type="entry name" value="WD40"/>
    <property type="match status" value="1"/>
</dbReference>
<keyword evidence="6" id="KW-1185">Reference proteome</keyword>
<keyword evidence="1 3" id="KW-0853">WD repeat</keyword>
<feature type="compositionally biased region" description="Low complexity" evidence="4">
    <location>
        <begin position="427"/>
        <end position="441"/>
    </location>
</feature>
<dbReference type="SUPFAM" id="SSF50978">
    <property type="entry name" value="WD40 repeat-like"/>
    <property type="match status" value="1"/>
</dbReference>
<dbReference type="InterPro" id="IPR015943">
    <property type="entry name" value="WD40/YVTN_repeat-like_dom_sf"/>
</dbReference>
<proteinExistence type="predicted"/>
<dbReference type="SMART" id="SM00320">
    <property type="entry name" value="WD40"/>
    <property type="match status" value="6"/>
</dbReference>
<dbReference type="Gene3D" id="2.130.10.10">
    <property type="entry name" value="YVTN repeat-like/Quinoprotein amine dehydrogenase"/>
    <property type="match status" value="2"/>
</dbReference>
<dbReference type="GO" id="GO:0005737">
    <property type="term" value="C:cytoplasm"/>
    <property type="evidence" value="ECO:0007669"/>
    <property type="project" value="TreeGrafter"/>
</dbReference>
<dbReference type="InterPro" id="IPR036322">
    <property type="entry name" value="WD40_repeat_dom_sf"/>
</dbReference>
<feature type="compositionally biased region" description="Low complexity" evidence="4">
    <location>
        <begin position="313"/>
        <end position="326"/>
    </location>
</feature>
<organism evidence="5 6">
    <name type="scientific">Macrostomum lignano</name>
    <dbReference type="NCBI Taxonomy" id="282301"/>
    <lineage>
        <taxon>Eukaryota</taxon>
        <taxon>Metazoa</taxon>
        <taxon>Spiralia</taxon>
        <taxon>Lophotrochozoa</taxon>
        <taxon>Platyhelminthes</taxon>
        <taxon>Rhabditophora</taxon>
        <taxon>Macrostomorpha</taxon>
        <taxon>Macrostomida</taxon>
        <taxon>Macrostomidae</taxon>
        <taxon>Macrostomum</taxon>
    </lineage>
</organism>
<evidence type="ECO:0000313" key="5">
    <source>
        <dbReference type="EMBL" id="PAA75119.1"/>
    </source>
</evidence>
<dbReference type="GO" id="GO:0045944">
    <property type="term" value="P:positive regulation of transcription by RNA polymerase II"/>
    <property type="evidence" value="ECO:0007669"/>
    <property type="project" value="TreeGrafter"/>
</dbReference>
<keyword evidence="2" id="KW-0677">Repeat</keyword>
<evidence type="ECO:0000256" key="1">
    <source>
        <dbReference type="ARBA" id="ARBA00022574"/>
    </source>
</evidence>
<name>A0A267FQ02_9PLAT</name>
<feature type="compositionally biased region" description="Gly residues" evidence="4">
    <location>
        <begin position="327"/>
        <end position="350"/>
    </location>
</feature>
<dbReference type="AlphaFoldDB" id="A0A267FQ02"/>
<feature type="region of interest" description="Disordered" evidence="4">
    <location>
        <begin position="308"/>
        <end position="354"/>
    </location>
</feature>
<dbReference type="Proteomes" id="UP000215902">
    <property type="component" value="Unassembled WGS sequence"/>
</dbReference>
<comment type="caution">
    <text evidence="5">The sequence shown here is derived from an EMBL/GenBank/DDBJ whole genome shotgun (WGS) entry which is preliminary data.</text>
</comment>
<evidence type="ECO:0008006" key="7">
    <source>
        <dbReference type="Google" id="ProtNLM"/>
    </source>
</evidence>
<feature type="compositionally biased region" description="Polar residues" evidence="4">
    <location>
        <begin position="458"/>
        <end position="474"/>
    </location>
</feature>
<sequence>MSFFHQNLNYRITFPDNLPKSNFKDFEWSVIRLSLEKILPVHSGCVNSVCWSSNGRYLLSGSDDRNVAITSPFSHLAESHSIASGHRANIFSSKFLPMSDDLKILSAAGDGKINLIDLGQASNDGGNVRSYACHRATVFDIVTSPTEADLFLSVSADGTLRQFDVRQPDSRHVVLLTNKHCRYYGYTAAAVHPLARERLFVADKDGYIGEYDRRCIGYGRWVSQSKPVEVLSSKRLVRVTSLSFNPSATQLLASYNGGSLYLFDIKQTVPQSQLTAAPNAGCDPLHGGPLPTDAVPAEDSSGRIVFRFRGDWSDTGPGSEPPSSSTEGGGSGGGGSGSGDGGGNDGGVARGSGDYSERLGQFMMRAYQLNRQRNPAGAAASEQPMDQEGQNPPLPEDSDDTSDEVPAVRQRHSEPPTPAPSSEPHELSNSSSNGAGAASAASVASVPANSAATRAAPCQSNRRGLADSGSQVESATDYPSYPVCRVFQGHRNARTCIQQAAFWGSNYVLSGSDCGHFLVWRASDGRLLNACLADKRVVNRVAPHPSLLYLATSGIDYDVKLWSPIAGGEKSLTSANNDLAGLVKRNQAMLAQTMNTVTVPGSAMLSIMRTLSRLYSHDAQ</sequence>
<feature type="repeat" description="WD" evidence="3">
    <location>
        <begin position="39"/>
        <end position="69"/>
    </location>
</feature>
<feature type="region of interest" description="Disordered" evidence="4">
    <location>
        <begin position="372"/>
        <end position="441"/>
    </location>
</feature>
<dbReference type="InterPro" id="IPR001680">
    <property type="entry name" value="WD40_rpt"/>
</dbReference>
<dbReference type="STRING" id="282301.A0A267FQ02"/>
<dbReference type="OrthoDB" id="4869960at2759"/>
<protein>
    <recommendedName>
        <fullName evidence="7">WD_REPEATS_REGION domain-containing protein</fullName>
    </recommendedName>
</protein>
<dbReference type="GO" id="GO:0080008">
    <property type="term" value="C:Cul4-RING E3 ubiquitin ligase complex"/>
    <property type="evidence" value="ECO:0007669"/>
    <property type="project" value="TreeGrafter"/>
</dbReference>
<dbReference type="PANTHER" id="PTHR15574:SF39">
    <property type="entry name" value="DDB1- AND CUL4-ASSOCIATED FACTOR 6"/>
    <property type="match status" value="1"/>
</dbReference>